<proteinExistence type="predicted"/>
<organism evidence="1 2">
    <name type="scientific">Leptolyngbya subtilissima DQ-A4</name>
    <dbReference type="NCBI Taxonomy" id="2933933"/>
    <lineage>
        <taxon>Bacteria</taxon>
        <taxon>Bacillati</taxon>
        <taxon>Cyanobacteriota</taxon>
        <taxon>Cyanophyceae</taxon>
        <taxon>Leptolyngbyales</taxon>
        <taxon>Leptolyngbyaceae</taxon>
        <taxon>Leptolyngbya group</taxon>
        <taxon>Leptolyngbya</taxon>
    </lineage>
</organism>
<name>A0ABV0K6Q4_9CYAN</name>
<reference evidence="1 2" key="1">
    <citation type="submission" date="2022-04" db="EMBL/GenBank/DDBJ databases">
        <title>Positive selection, recombination, and allopatry shape intraspecific diversity of widespread and dominant cyanobacteria.</title>
        <authorList>
            <person name="Wei J."/>
            <person name="Shu W."/>
            <person name="Hu C."/>
        </authorList>
    </citation>
    <scope>NUCLEOTIDE SEQUENCE [LARGE SCALE GENOMIC DNA]</scope>
    <source>
        <strain evidence="1 2">DQ-A4</strain>
    </source>
</reference>
<sequence length="83" mass="9127">MVDIQLHDLVALMEDTTAQRFPKGGEILLRRGQVGTVVEELSNGEAFEIEFSQSDGQAYAMLAVKANQLIRLYYEPVELAAAG</sequence>
<dbReference type="InterPro" id="IPR032568">
    <property type="entry name" value="DUF4926"/>
</dbReference>
<protein>
    <submittedName>
        <fullName evidence="1">DUF4926 domain-containing protein</fullName>
    </submittedName>
</protein>
<keyword evidence="2" id="KW-1185">Reference proteome</keyword>
<dbReference type="EMBL" id="JAMPKX010000004">
    <property type="protein sequence ID" value="MEP0947612.1"/>
    <property type="molecule type" value="Genomic_DNA"/>
</dbReference>
<accession>A0ABV0K6Q4</accession>
<dbReference type="RefSeq" id="WP_190702830.1">
    <property type="nucleotide sequence ID" value="NZ_JAMPKX010000004.1"/>
</dbReference>
<comment type="caution">
    <text evidence="1">The sequence shown here is derived from an EMBL/GenBank/DDBJ whole genome shotgun (WGS) entry which is preliminary data.</text>
</comment>
<dbReference type="Proteomes" id="UP001482513">
    <property type="component" value="Unassembled WGS sequence"/>
</dbReference>
<dbReference type="Pfam" id="PF16277">
    <property type="entry name" value="DUF4926"/>
    <property type="match status" value="1"/>
</dbReference>
<evidence type="ECO:0000313" key="1">
    <source>
        <dbReference type="EMBL" id="MEP0947612.1"/>
    </source>
</evidence>
<gene>
    <name evidence="1" type="ORF">NC992_12080</name>
</gene>
<evidence type="ECO:0000313" key="2">
    <source>
        <dbReference type="Proteomes" id="UP001482513"/>
    </source>
</evidence>